<organism evidence="7 8">
    <name type="scientific">Strongylocentrotus purpuratus</name>
    <name type="common">Purple sea urchin</name>
    <dbReference type="NCBI Taxonomy" id="7668"/>
    <lineage>
        <taxon>Eukaryota</taxon>
        <taxon>Metazoa</taxon>
        <taxon>Echinodermata</taxon>
        <taxon>Eleutherozoa</taxon>
        <taxon>Echinozoa</taxon>
        <taxon>Echinoidea</taxon>
        <taxon>Euechinoidea</taxon>
        <taxon>Echinacea</taxon>
        <taxon>Camarodonta</taxon>
        <taxon>Echinidea</taxon>
        <taxon>Strongylocentrotidae</taxon>
        <taxon>Strongylocentrotus</taxon>
    </lineage>
</organism>
<keyword evidence="4 6" id="KW-0472">Membrane</keyword>
<dbReference type="PANTHER" id="PTHR45951">
    <property type="entry name" value="PROTEIN DISPATCHED-RELATED"/>
    <property type="match status" value="1"/>
</dbReference>
<evidence type="ECO:0000256" key="3">
    <source>
        <dbReference type="ARBA" id="ARBA00022989"/>
    </source>
</evidence>
<dbReference type="InParanoid" id="A0A7M7HPF3"/>
<dbReference type="AlphaFoldDB" id="A0A7M7HPF3"/>
<evidence type="ECO:0000313" key="7">
    <source>
        <dbReference type="EnsemblMetazoa" id="XP_011678835"/>
    </source>
</evidence>
<name>A0A7M7HPF3_STRPU</name>
<proteinExistence type="predicted"/>
<feature type="transmembrane region" description="Helical" evidence="6">
    <location>
        <begin position="21"/>
        <end position="40"/>
    </location>
</feature>
<evidence type="ECO:0000256" key="6">
    <source>
        <dbReference type="SAM" id="Phobius"/>
    </source>
</evidence>
<reference evidence="8" key="1">
    <citation type="submission" date="2015-02" db="EMBL/GenBank/DDBJ databases">
        <title>Genome sequencing for Strongylocentrotus purpuratus.</title>
        <authorList>
            <person name="Murali S."/>
            <person name="Liu Y."/>
            <person name="Vee V."/>
            <person name="English A."/>
            <person name="Wang M."/>
            <person name="Skinner E."/>
            <person name="Han Y."/>
            <person name="Muzny D.M."/>
            <person name="Worley K.C."/>
            <person name="Gibbs R.A."/>
        </authorList>
    </citation>
    <scope>NUCLEOTIDE SEQUENCE</scope>
</reference>
<dbReference type="GeneID" id="582965"/>
<dbReference type="Proteomes" id="UP000007110">
    <property type="component" value="Unassembled WGS sequence"/>
</dbReference>
<dbReference type="GO" id="GO:0016020">
    <property type="term" value="C:membrane"/>
    <property type="evidence" value="ECO:0007669"/>
    <property type="project" value="UniProtKB-SubCell"/>
</dbReference>
<keyword evidence="3 6" id="KW-1133">Transmembrane helix</keyword>
<protein>
    <submittedName>
        <fullName evidence="7">Uncharacterized protein</fullName>
    </submittedName>
</protein>
<keyword evidence="8" id="KW-1185">Reference proteome</keyword>
<sequence length="124" mass="13667">MMIFRIIGKRYSQFLVTYPSVVMLLVLLVVIISAGLGVLLNELSSFDNPTKGFEARGTVISGRLKALRRMQYGADGVYPCPSSSNKSDGDMCSHRVTRDIQNQTLDDDVLGSCTLDCKNKIFAI</sequence>
<dbReference type="PANTHER" id="PTHR45951:SF3">
    <property type="entry name" value="PROTEIN DISPATCHED"/>
    <property type="match status" value="1"/>
</dbReference>
<evidence type="ECO:0000256" key="1">
    <source>
        <dbReference type="ARBA" id="ARBA00004141"/>
    </source>
</evidence>
<dbReference type="InterPro" id="IPR052081">
    <property type="entry name" value="Dispatched_Hh_regulator"/>
</dbReference>
<evidence type="ECO:0000256" key="5">
    <source>
        <dbReference type="ARBA" id="ARBA00023180"/>
    </source>
</evidence>
<reference evidence="7" key="2">
    <citation type="submission" date="2021-01" db="UniProtKB">
        <authorList>
            <consortium name="EnsemblMetazoa"/>
        </authorList>
    </citation>
    <scope>IDENTIFICATION</scope>
</reference>
<dbReference type="EnsemblMetazoa" id="XM_011680533">
    <property type="protein sequence ID" value="XP_011678835"/>
    <property type="gene ID" value="LOC582965"/>
</dbReference>
<comment type="subcellular location">
    <subcellularLocation>
        <location evidence="1">Membrane</location>
        <topology evidence="1">Multi-pass membrane protein</topology>
    </subcellularLocation>
</comment>
<dbReference type="RefSeq" id="XP_011678835.2">
    <property type="nucleotide sequence ID" value="XM_011680533.2"/>
</dbReference>
<dbReference type="KEGG" id="spu:582965"/>
<evidence type="ECO:0000256" key="2">
    <source>
        <dbReference type="ARBA" id="ARBA00022692"/>
    </source>
</evidence>
<evidence type="ECO:0000256" key="4">
    <source>
        <dbReference type="ARBA" id="ARBA00023136"/>
    </source>
</evidence>
<evidence type="ECO:0000313" key="8">
    <source>
        <dbReference type="Proteomes" id="UP000007110"/>
    </source>
</evidence>
<keyword evidence="5" id="KW-0325">Glycoprotein</keyword>
<keyword evidence="2 6" id="KW-0812">Transmembrane</keyword>
<accession>A0A7M7HPF3</accession>